<dbReference type="VEuPathDB" id="FungiDB:CIHG_05119"/>
<name>A0A0J8UIB3_COCIT</name>
<dbReference type="AlphaFoldDB" id="A0A0J8UIB3"/>
<accession>A0A0J8UIB3</accession>
<proteinExistence type="predicted"/>
<evidence type="ECO:0000313" key="1">
    <source>
        <dbReference type="EMBL" id="KMU87178.1"/>
    </source>
</evidence>
<dbReference type="Proteomes" id="UP000054563">
    <property type="component" value="Unassembled WGS sequence"/>
</dbReference>
<evidence type="ECO:0000313" key="2">
    <source>
        <dbReference type="Proteomes" id="UP000054563"/>
    </source>
</evidence>
<protein>
    <submittedName>
        <fullName evidence="1">Uncharacterized protein</fullName>
    </submittedName>
</protein>
<dbReference type="EMBL" id="DS016996">
    <property type="protein sequence ID" value="KMU87178.1"/>
    <property type="molecule type" value="Genomic_DNA"/>
</dbReference>
<sequence>MGFRSTKVVAMVHCLEETTAVMSTMGKAASRVPMTMCSRELEDLILASGLVQLRLQGQNDILCLDEFFSRKAFADDEPAVDEKRAVFQTGRTLTPTTHLRQGRAESQPRCLRLQFTHAEATCALARRVDLGGNAVVRGGTGAAEPRAGSMCGCSVVAERDIIEPFGWPTVDCRVSLIEPLVLRSFGG</sequence>
<gene>
    <name evidence="1" type="ORF">CIHG_05119</name>
</gene>
<organism evidence="1 2">
    <name type="scientific">Coccidioides immitis H538.4</name>
    <dbReference type="NCBI Taxonomy" id="396776"/>
    <lineage>
        <taxon>Eukaryota</taxon>
        <taxon>Fungi</taxon>
        <taxon>Dikarya</taxon>
        <taxon>Ascomycota</taxon>
        <taxon>Pezizomycotina</taxon>
        <taxon>Eurotiomycetes</taxon>
        <taxon>Eurotiomycetidae</taxon>
        <taxon>Onygenales</taxon>
        <taxon>Onygenaceae</taxon>
        <taxon>Coccidioides</taxon>
    </lineage>
</organism>
<reference evidence="2" key="1">
    <citation type="journal article" date="2010" name="Genome Res.">
        <title>Population genomic sequencing of Coccidioides fungi reveals recent hybridization and transposon control.</title>
        <authorList>
            <person name="Neafsey D.E."/>
            <person name="Barker B.M."/>
            <person name="Sharpton T.J."/>
            <person name="Stajich J.E."/>
            <person name="Park D.J."/>
            <person name="Whiston E."/>
            <person name="Hung C.-Y."/>
            <person name="McMahan C."/>
            <person name="White J."/>
            <person name="Sykes S."/>
            <person name="Heiman D."/>
            <person name="Young S."/>
            <person name="Zeng Q."/>
            <person name="Abouelleil A."/>
            <person name="Aftuck L."/>
            <person name="Bessette D."/>
            <person name="Brown A."/>
            <person name="FitzGerald M."/>
            <person name="Lui A."/>
            <person name="Macdonald J.P."/>
            <person name="Priest M."/>
            <person name="Orbach M.J."/>
            <person name="Galgiani J.N."/>
            <person name="Kirkland T.N."/>
            <person name="Cole G.T."/>
            <person name="Birren B.W."/>
            <person name="Henn M.R."/>
            <person name="Taylor J.W."/>
            <person name="Rounsley S.D."/>
        </authorList>
    </citation>
    <scope>NUCLEOTIDE SEQUENCE [LARGE SCALE GENOMIC DNA]</scope>
    <source>
        <strain evidence="2">H538.4</strain>
    </source>
</reference>